<keyword evidence="2" id="KW-1185">Reference proteome</keyword>
<organism evidence="1 2">
    <name type="scientific">Methylobacterium variabile</name>
    <dbReference type="NCBI Taxonomy" id="298794"/>
    <lineage>
        <taxon>Bacteria</taxon>
        <taxon>Pseudomonadati</taxon>
        <taxon>Pseudomonadota</taxon>
        <taxon>Alphaproteobacteria</taxon>
        <taxon>Hyphomicrobiales</taxon>
        <taxon>Methylobacteriaceae</taxon>
        <taxon>Methylobacterium</taxon>
    </lineage>
</organism>
<dbReference type="PATRIC" id="fig|298794.3.peg.5763"/>
<evidence type="ECO:0000313" key="2">
    <source>
        <dbReference type="Proteomes" id="UP000035955"/>
    </source>
</evidence>
<evidence type="ECO:0000313" key="1">
    <source>
        <dbReference type="EMBL" id="KMO40652.1"/>
    </source>
</evidence>
<gene>
    <name evidence="1" type="ORF">VQ02_07370</name>
</gene>
<protein>
    <submittedName>
        <fullName evidence="1">Uncharacterized protein</fullName>
    </submittedName>
</protein>
<reference evidence="1 2" key="1">
    <citation type="submission" date="2015-03" db="EMBL/GenBank/DDBJ databases">
        <title>Genome sequencing of Methylobacterium variabile DSM 16961.</title>
        <authorList>
            <person name="Chaudhry V."/>
            <person name="Patil P.B."/>
        </authorList>
    </citation>
    <scope>NUCLEOTIDE SEQUENCE [LARGE SCALE GENOMIC DNA]</scope>
    <source>
        <strain evidence="1 2">DSM 16961</strain>
    </source>
</reference>
<name>A0A0J6T4E7_9HYPH</name>
<proteinExistence type="predicted"/>
<sequence>MTSPSIRTTVLLAVTDEWVSRTLYSERFDEVMVWLADRSQWQGYLEPITSAEDDARWYVTCPSETDALDFKLRWV</sequence>
<dbReference type="EMBL" id="LABY01000044">
    <property type="protein sequence ID" value="KMO40652.1"/>
    <property type="molecule type" value="Genomic_DNA"/>
</dbReference>
<accession>A0A0J6T4E7</accession>
<dbReference type="Proteomes" id="UP000035955">
    <property type="component" value="Unassembled WGS sequence"/>
</dbReference>
<comment type="caution">
    <text evidence="1">The sequence shown here is derived from an EMBL/GenBank/DDBJ whole genome shotgun (WGS) entry which is preliminary data.</text>
</comment>
<dbReference type="RefSeq" id="WP_048443521.1">
    <property type="nucleotide sequence ID" value="NZ_LABY01000044.1"/>
</dbReference>
<dbReference type="AlphaFoldDB" id="A0A0J6T4E7"/>